<organism evidence="3 4">
    <name type="scientific">Rapidithrix thailandica</name>
    <dbReference type="NCBI Taxonomy" id="413964"/>
    <lineage>
        <taxon>Bacteria</taxon>
        <taxon>Pseudomonadati</taxon>
        <taxon>Bacteroidota</taxon>
        <taxon>Cytophagia</taxon>
        <taxon>Cytophagales</taxon>
        <taxon>Flammeovirgaceae</taxon>
        <taxon>Rapidithrix</taxon>
    </lineage>
</organism>
<dbReference type="InterPro" id="IPR003591">
    <property type="entry name" value="Leu-rich_rpt_typical-subtyp"/>
</dbReference>
<dbReference type="RefSeq" id="WP_346821353.1">
    <property type="nucleotide sequence ID" value="NZ_JBDKWZ010000006.1"/>
</dbReference>
<dbReference type="PROSITE" id="PS51450">
    <property type="entry name" value="LRR"/>
    <property type="match status" value="2"/>
</dbReference>
<evidence type="ECO:0000313" key="4">
    <source>
        <dbReference type="Proteomes" id="UP001403385"/>
    </source>
</evidence>
<evidence type="ECO:0000313" key="3">
    <source>
        <dbReference type="EMBL" id="MEN7548574.1"/>
    </source>
</evidence>
<dbReference type="SMART" id="SM00364">
    <property type="entry name" value="LRR_BAC"/>
    <property type="match status" value="5"/>
</dbReference>
<keyword evidence="1" id="KW-0433">Leucine-rich repeat</keyword>
<proteinExistence type="predicted"/>
<protein>
    <submittedName>
        <fullName evidence="3">Uncharacterized protein</fullName>
    </submittedName>
</protein>
<dbReference type="GO" id="GO:0005737">
    <property type="term" value="C:cytoplasm"/>
    <property type="evidence" value="ECO:0007669"/>
    <property type="project" value="TreeGrafter"/>
</dbReference>
<name>A0AAW9S6J9_9BACT</name>
<dbReference type="AlphaFoldDB" id="A0AAW9S6J9"/>
<dbReference type="Gene3D" id="3.80.10.10">
    <property type="entry name" value="Ribonuclease Inhibitor"/>
    <property type="match status" value="3"/>
</dbReference>
<dbReference type="EMBL" id="JBDKWZ010000006">
    <property type="protein sequence ID" value="MEN7548574.1"/>
    <property type="molecule type" value="Genomic_DNA"/>
</dbReference>
<dbReference type="InterPro" id="IPR001611">
    <property type="entry name" value="Leu-rich_rpt"/>
</dbReference>
<dbReference type="PANTHER" id="PTHR48051">
    <property type="match status" value="1"/>
</dbReference>
<evidence type="ECO:0000256" key="1">
    <source>
        <dbReference type="ARBA" id="ARBA00022614"/>
    </source>
</evidence>
<dbReference type="PANTHER" id="PTHR48051:SF45">
    <property type="entry name" value="LEUCINE-RICH REPEAT PROTEIN SHOC-2-LIKE"/>
    <property type="match status" value="1"/>
</dbReference>
<accession>A0AAW9S6J9</accession>
<dbReference type="InterPro" id="IPR050216">
    <property type="entry name" value="LRR_domain-containing"/>
</dbReference>
<dbReference type="InterPro" id="IPR032675">
    <property type="entry name" value="LRR_dom_sf"/>
</dbReference>
<gene>
    <name evidence="3" type="ORF">AAG747_11675</name>
</gene>
<keyword evidence="4" id="KW-1185">Reference proteome</keyword>
<sequence>MEITDIRAASDPEVLAYATSLEIKDPACSVEELNSFLASCNPQCVSLVIWNEKIEELPEVMGGFTRLEQVILELPNLKKLPAFFQGAAYRRLSIACVEMPGIPEEWNYLGETEVFPQLVTVSLNVDKMWQLPACFCLPTLKTLRIRSKKLPQLPEEFVAMSGLEGLIIKAPLRQLPELNNCPKLETLKLEDVEIETFSTTDAWPERLESLQITSKQRVKKGPVFSFLKELRYLKWKSDQPSQIDLAGISACKFLNELKVQNISLHPDLKECQQLESLTFEGGELVELPAYVTGMKCLKHLQVTGTGLSRVPEDWSALKNLEFLELANNQLEDFSFLYTLSSLYIQRISIEGNPIRDPLFMLDSNHHLPIATDVFKGFSLLNASETLRFVQALVKSKLSRKDKEWFFYRFKELTELKIPNDWPVSRLLQAFHIDYSLLHSLVVNWLLALSEAQEAETKLCAGAKVLLLGKFHWPEQVIAKNLEVLGLTLCKQWEDGISHIVIGKCPPVALPEVAFIGACVLLENQLCRLLMAYQSGFLQDVKGEKAFGERLVRMLRSDDPATQILALEILEKGGVPEPLFMELLLLQKCSEKENVRAEAKKLLEIYGPAEWLSLVWNADFENLKEESKDIYEKQCFVETFVGRELLARFSFELFQRHGKGLPYLLVHLPLFHPWRLKTLETLTTDSIMDLSHGGGQHSKIRLKFPSDYPYKKKVTQLNLEHCNLKLVPCELAEFENLVELDLSLNLLEEFPEAVLSLKKLRSLDLFGNGVQSVPANIVELEQLEELGLNFNTLKEFPLNVLQLNQLKRLDLGSSQFQSFPNNLTGLEQLEELDFERNKLRVFPKGILQLRRLKSLNLNTNLLQSLPANMGGLERLEELDLSYNKLSTFPMEVLALKSLKRLDLRANLHLLSIPKEASQALPDCEILL</sequence>
<dbReference type="SMART" id="SM00369">
    <property type="entry name" value="LRR_TYP"/>
    <property type="match status" value="6"/>
</dbReference>
<dbReference type="SUPFAM" id="SSF52058">
    <property type="entry name" value="L domain-like"/>
    <property type="match status" value="2"/>
</dbReference>
<evidence type="ECO:0000256" key="2">
    <source>
        <dbReference type="ARBA" id="ARBA00022737"/>
    </source>
</evidence>
<dbReference type="Pfam" id="PF13855">
    <property type="entry name" value="LRR_8"/>
    <property type="match status" value="1"/>
</dbReference>
<reference evidence="3 4" key="1">
    <citation type="submission" date="2024-04" db="EMBL/GenBank/DDBJ databases">
        <title>Novel genus in family Flammeovirgaceae.</title>
        <authorList>
            <person name="Nguyen T.H."/>
            <person name="Vuong T.Q."/>
            <person name="Le H."/>
            <person name="Kim S.-G."/>
        </authorList>
    </citation>
    <scope>NUCLEOTIDE SEQUENCE [LARGE SCALE GENOMIC DNA]</scope>
    <source>
        <strain evidence="3 4">JCM 23209</strain>
    </source>
</reference>
<dbReference type="Proteomes" id="UP001403385">
    <property type="component" value="Unassembled WGS sequence"/>
</dbReference>
<keyword evidence="2" id="KW-0677">Repeat</keyword>
<comment type="caution">
    <text evidence="3">The sequence shown here is derived from an EMBL/GenBank/DDBJ whole genome shotgun (WGS) entry which is preliminary data.</text>
</comment>